<evidence type="ECO:0000313" key="1">
    <source>
        <dbReference type="EMBL" id="PSW14534.1"/>
    </source>
</evidence>
<accession>A0A2T3NHN6</accession>
<organism evidence="1 2">
    <name type="scientific">Photobacterium rosenbergii</name>
    <dbReference type="NCBI Taxonomy" id="294936"/>
    <lineage>
        <taxon>Bacteria</taxon>
        <taxon>Pseudomonadati</taxon>
        <taxon>Pseudomonadota</taxon>
        <taxon>Gammaproteobacteria</taxon>
        <taxon>Vibrionales</taxon>
        <taxon>Vibrionaceae</taxon>
        <taxon>Photobacterium</taxon>
    </lineage>
</organism>
<dbReference type="AlphaFoldDB" id="A0A2T3NHN6"/>
<dbReference type="OrthoDB" id="5792746at2"/>
<dbReference type="EMBL" id="PYMB01000002">
    <property type="protein sequence ID" value="PSW14534.1"/>
    <property type="molecule type" value="Genomic_DNA"/>
</dbReference>
<dbReference type="RefSeq" id="WP_107297777.1">
    <property type="nucleotide sequence ID" value="NZ_PYMB01000002.1"/>
</dbReference>
<dbReference type="Pfam" id="PF12525">
    <property type="entry name" value="DUF3726"/>
    <property type="match status" value="1"/>
</dbReference>
<reference evidence="1 2" key="1">
    <citation type="submission" date="2018-03" db="EMBL/GenBank/DDBJ databases">
        <title>Whole genome sequencing of Histamine producing bacteria.</title>
        <authorList>
            <person name="Butler K."/>
        </authorList>
    </citation>
    <scope>NUCLEOTIDE SEQUENCE [LARGE SCALE GENOMIC DNA]</scope>
    <source>
        <strain evidence="1 2">DSM 19138</strain>
    </source>
</reference>
<dbReference type="Proteomes" id="UP000241346">
    <property type="component" value="Unassembled WGS sequence"/>
</dbReference>
<sequence>MIVSHNELVTAVNKAFLGLRRCCGEADVIANMVADLQLVGLNGVGHFNKAVPFLANEKDSPVTLVKPTQDKIEVDMGGASLVCHLPSVIDYAVEQMVKVKILTIHVSNCHNRWLAYSELVKLSAKGLACKAQWSNGSDRRKTLYVLNKGCVFPELYQSDERSEDHVSEAYVNVHDMTIELSVSNFAFPSPSILGYQQIDSASLRNTYVNAWREGIQVDDAEWKKLKQAATVFLVENSEVSAKGAGELVV</sequence>
<proteinExistence type="predicted"/>
<protein>
    <submittedName>
        <fullName evidence="1">DUF3726 domain-containing protein</fullName>
    </submittedName>
</protein>
<gene>
    <name evidence="1" type="ORF">C9J01_08910</name>
</gene>
<dbReference type="InterPro" id="IPR022201">
    <property type="entry name" value="DUF3726"/>
</dbReference>
<name>A0A2T3NHN6_9GAMM</name>
<evidence type="ECO:0000313" key="2">
    <source>
        <dbReference type="Proteomes" id="UP000241346"/>
    </source>
</evidence>
<comment type="caution">
    <text evidence="1">The sequence shown here is derived from an EMBL/GenBank/DDBJ whole genome shotgun (WGS) entry which is preliminary data.</text>
</comment>